<dbReference type="CDD" id="cd18186">
    <property type="entry name" value="BTB_POZ_ZBTB_KLHL-like"/>
    <property type="match status" value="1"/>
</dbReference>
<evidence type="ECO:0000313" key="3">
    <source>
        <dbReference type="EMBL" id="CAE7101523.1"/>
    </source>
</evidence>
<reference evidence="3" key="1">
    <citation type="submission" date="2021-01" db="EMBL/GenBank/DDBJ databases">
        <authorList>
            <person name="Kaushik A."/>
        </authorList>
    </citation>
    <scope>NUCLEOTIDE SEQUENCE</scope>
    <source>
        <strain evidence="3">AG5</strain>
    </source>
</reference>
<dbReference type="EMBL" id="CAJNJQ010000810">
    <property type="protein sequence ID" value="CAE7101523.1"/>
    <property type="molecule type" value="Genomic_DNA"/>
</dbReference>
<dbReference type="Gene3D" id="3.30.710.10">
    <property type="entry name" value="Potassium Channel Kv1.1, Chain A"/>
    <property type="match status" value="1"/>
</dbReference>
<evidence type="ECO:0000313" key="4">
    <source>
        <dbReference type="Proteomes" id="UP000663827"/>
    </source>
</evidence>
<proteinExistence type="predicted"/>
<dbReference type="SMART" id="SM00225">
    <property type="entry name" value="BTB"/>
    <property type="match status" value="1"/>
</dbReference>
<comment type="caution">
    <text evidence="3">The sequence shown here is derived from an EMBL/GenBank/DDBJ whole genome shotgun (WGS) entry which is preliminary data.</text>
</comment>
<dbReference type="AlphaFoldDB" id="A0A8H3DW62"/>
<dbReference type="InterPro" id="IPR000210">
    <property type="entry name" value="BTB/POZ_dom"/>
</dbReference>
<organism evidence="3 4">
    <name type="scientific">Rhizoctonia solani</name>
    <dbReference type="NCBI Taxonomy" id="456999"/>
    <lineage>
        <taxon>Eukaryota</taxon>
        <taxon>Fungi</taxon>
        <taxon>Dikarya</taxon>
        <taxon>Basidiomycota</taxon>
        <taxon>Agaricomycotina</taxon>
        <taxon>Agaricomycetes</taxon>
        <taxon>Cantharellales</taxon>
        <taxon>Ceratobasidiaceae</taxon>
        <taxon>Rhizoctonia</taxon>
    </lineage>
</organism>
<dbReference type="Pfam" id="PF00651">
    <property type="entry name" value="BTB"/>
    <property type="match status" value="1"/>
</dbReference>
<dbReference type="Proteomes" id="UP000663827">
    <property type="component" value="Unassembled WGS sequence"/>
</dbReference>
<dbReference type="InterPro" id="IPR011333">
    <property type="entry name" value="SKP1/BTB/POZ_sf"/>
</dbReference>
<name>A0A8H3DW62_9AGAM</name>
<sequence length="377" mass="42548">MGKNKQNRGANASATTEGVPNRENDPKPDIFSGTVAGVTNDNRPRVEKGDPVRISLGGRSSSTEHIKWPDFQSGDLHVMVAETEVFRLHQEILAAHSTFFREQLQISVDKEEIVAAHRAGGDVPVVVLRDISVEAFINIISFIYPPPWKPYTRRIQPKELLQTAYTLGMPAVMQTAMETLAEEPNSTPISLFKLARQYEFVEWQHRCVRELVYRTRPLSNDEATDIGTIATAQIARLREVWRAGIFVRFESVLVESLAEPRPHRSGEDSDLIKWSRFGSEEPRPQLGRCQQAILEALKVVFNIERPKSEFERYILQPDASVMRNLAEWLRLGGLPGGIGLCRGCMESIDHAVQVYCRKDEMDVRIEREIGGGPDAFE</sequence>
<protein>
    <recommendedName>
        <fullName evidence="2">BTB domain-containing protein</fullName>
    </recommendedName>
</protein>
<feature type="region of interest" description="Disordered" evidence="1">
    <location>
        <begin position="1"/>
        <end position="49"/>
    </location>
</feature>
<gene>
    <name evidence="3" type="ORF">RDB_LOCUS40858</name>
</gene>
<dbReference type="PROSITE" id="PS50097">
    <property type="entry name" value="BTB"/>
    <property type="match status" value="1"/>
</dbReference>
<evidence type="ECO:0000256" key="1">
    <source>
        <dbReference type="SAM" id="MobiDB-lite"/>
    </source>
</evidence>
<accession>A0A8H3DW62</accession>
<dbReference type="SUPFAM" id="SSF54695">
    <property type="entry name" value="POZ domain"/>
    <property type="match status" value="1"/>
</dbReference>
<evidence type="ECO:0000259" key="2">
    <source>
        <dbReference type="PROSITE" id="PS50097"/>
    </source>
</evidence>
<feature type="domain" description="BTB" evidence="2">
    <location>
        <begin position="74"/>
        <end position="144"/>
    </location>
</feature>
<feature type="compositionally biased region" description="Polar residues" evidence="1">
    <location>
        <begin position="7"/>
        <end position="18"/>
    </location>
</feature>